<comment type="caution">
    <text evidence="5">The sequence shown here is derived from an EMBL/GenBank/DDBJ whole genome shotgun (WGS) entry which is preliminary data.</text>
</comment>
<dbReference type="PANTHER" id="PTHR12993">
    <property type="entry name" value="N-ACETYLGLUCOSAMINYL-PHOSPHATIDYLINOSITOL DE-N-ACETYLASE-RELATED"/>
    <property type="match status" value="1"/>
</dbReference>
<dbReference type="GO" id="GO:0010125">
    <property type="term" value="P:mycothiol biosynthetic process"/>
    <property type="evidence" value="ECO:0007669"/>
    <property type="project" value="UniProtKB-UniRule"/>
</dbReference>
<keyword evidence="1" id="KW-0479">Metal-binding</keyword>
<dbReference type="InterPro" id="IPR003737">
    <property type="entry name" value="GlcNAc_PI_deacetylase-related"/>
</dbReference>
<evidence type="ECO:0000256" key="2">
    <source>
        <dbReference type="ARBA" id="ARBA00022801"/>
    </source>
</evidence>
<protein>
    <recommendedName>
        <fullName evidence="4">N-acetyl-1-D-myo-inositol-2-amino-2-deoxy-alpha-D-glucopyranoside deacetylase</fullName>
        <ecNumber evidence="4">3.5.1.103</ecNumber>
    </recommendedName>
</protein>
<dbReference type="PANTHER" id="PTHR12993:SF26">
    <property type="entry name" value="1D-MYO-INOSITOL 2-ACETAMIDO-2-DEOXY-ALPHA-D-GLUCOPYRANOSIDE DEACETYLASE"/>
    <property type="match status" value="1"/>
</dbReference>
<keyword evidence="6" id="KW-1185">Reference proteome</keyword>
<evidence type="ECO:0000256" key="4">
    <source>
        <dbReference type="NCBIfam" id="TIGR03445"/>
    </source>
</evidence>
<name>A0A0A0BWT3_9CELL</name>
<dbReference type="Pfam" id="PF02585">
    <property type="entry name" value="PIG-L"/>
    <property type="match status" value="1"/>
</dbReference>
<dbReference type="AlphaFoldDB" id="A0A0A0BWT3"/>
<keyword evidence="3" id="KW-0862">Zinc</keyword>
<reference evidence="5 6" key="2">
    <citation type="journal article" date="2015" name="Stand. Genomic Sci.">
        <title>Draft genome sequence of Cellulomonas carbonis T26(T) and comparative analysis of six Cellulomonas genomes.</title>
        <authorList>
            <person name="Zhuang W."/>
            <person name="Zhang S."/>
            <person name="Xia X."/>
            <person name="Wang G."/>
        </authorList>
    </citation>
    <scope>NUCLEOTIDE SEQUENCE [LARGE SCALE GENOMIC DNA]</scope>
    <source>
        <strain evidence="5 6">T26</strain>
    </source>
</reference>
<sequence length="295" mass="30876">MTTGGLLAVHAHPDDETLSTGALLATWARAGRPVTVVTCTRGEQGEVIPPALRHLEGAVAALAEHREGELARALAALGVEDHVFLDRVAPATRYADSGMAWAGGAQATRAAVLPDDAFVAADLDDAARRLADVVAERRPAVVVGYEPGGGYGHPDHVRAHEVMHRAVELARPRWAVPVVLWAAVPADAWGRGVDDLRRAGVPTGLTLPDGRPSAVVDAVDLEVDVVPVLDRLLDALAAHATQVHALERVEGATDAVARLALSNDVAQPVLRSEGYRVARGAVGDVTWPDGVHALA</sequence>
<proteinExistence type="predicted"/>
<dbReference type="OrthoDB" id="158614at2"/>
<dbReference type="GO" id="GO:0035595">
    <property type="term" value="F:N-acetylglucosaminylinositol deacetylase activity"/>
    <property type="evidence" value="ECO:0007669"/>
    <property type="project" value="UniProtKB-EC"/>
</dbReference>
<accession>A0A0A0BWT3</accession>
<evidence type="ECO:0000256" key="3">
    <source>
        <dbReference type="ARBA" id="ARBA00022833"/>
    </source>
</evidence>
<gene>
    <name evidence="5" type="ORF">N868_11640</name>
</gene>
<dbReference type="GO" id="GO:0046872">
    <property type="term" value="F:metal ion binding"/>
    <property type="evidence" value="ECO:0007669"/>
    <property type="project" value="UniProtKB-KW"/>
</dbReference>
<dbReference type="EMBL" id="AXCY01000004">
    <property type="protein sequence ID" value="KGM12435.1"/>
    <property type="molecule type" value="Genomic_DNA"/>
</dbReference>
<dbReference type="RefSeq" id="WP_043602581.1">
    <property type="nucleotide sequence ID" value="NZ_AXCY01000004.1"/>
</dbReference>
<dbReference type="SUPFAM" id="SSF102588">
    <property type="entry name" value="LmbE-like"/>
    <property type="match status" value="1"/>
</dbReference>
<reference evidence="5 6" key="1">
    <citation type="submission" date="2013-08" db="EMBL/GenBank/DDBJ databases">
        <title>Genome sequencing of Cellulomonas carbonis T26.</title>
        <authorList>
            <person name="Chen F."/>
            <person name="Li Y."/>
            <person name="Wang G."/>
        </authorList>
    </citation>
    <scope>NUCLEOTIDE SEQUENCE [LARGE SCALE GENOMIC DNA]</scope>
    <source>
        <strain evidence="5 6">T26</strain>
    </source>
</reference>
<organism evidence="5 6">
    <name type="scientific">Cellulomonas carbonis T26</name>
    <dbReference type="NCBI Taxonomy" id="947969"/>
    <lineage>
        <taxon>Bacteria</taxon>
        <taxon>Bacillati</taxon>
        <taxon>Actinomycetota</taxon>
        <taxon>Actinomycetes</taxon>
        <taxon>Micrococcales</taxon>
        <taxon>Cellulomonadaceae</taxon>
        <taxon>Cellulomonas</taxon>
    </lineage>
</organism>
<dbReference type="Proteomes" id="UP000029839">
    <property type="component" value="Unassembled WGS sequence"/>
</dbReference>
<keyword evidence="2" id="KW-0378">Hydrolase</keyword>
<evidence type="ECO:0000313" key="6">
    <source>
        <dbReference type="Proteomes" id="UP000029839"/>
    </source>
</evidence>
<evidence type="ECO:0000313" key="5">
    <source>
        <dbReference type="EMBL" id="KGM12435.1"/>
    </source>
</evidence>
<dbReference type="EC" id="3.5.1.103" evidence="4"/>
<dbReference type="InterPro" id="IPR024078">
    <property type="entry name" value="LmbE-like_dom_sf"/>
</dbReference>
<dbReference type="Gene3D" id="3.40.50.10320">
    <property type="entry name" value="LmbE-like"/>
    <property type="match status" value="1"/>
</dbReference>
<evidence type="ECO:0000256" key="1">
    <source>
        <dbReference type="ARBA" id="ARBA00022723"/>
    </source>
</evidence>
<dbReference type="NCBIfam" id="TIGR03445">
    <property type="entry name" value="mycothiol_MshB"/>
    <property type="match status" value="1"/>
</dbReference>
<dbReference type="InterPro" id="IPR017810">
    <property type="entry name" value="Mycothiol_biosynthesis_MshB"/>
</dbReference>